<reference evidence="1" key="1">
    <citation type="submission" date="2020-02" db="EMBL/GenBank/DDBJ databases">
        <authorList>
            <person name="Meier V. D."/>
        </authorList>
    </citation>
    <scope>NUCLEOTIDE SEQUENCE</scope>
    <source>
        <strain evidence="1">AVDCRST_MAG25</strain>
    </source>
</reference>
<accession>A0A6J4SM31</accession>
<organism evidence="1">
    <name type="scientific">uncultured Rubrobacteraceae bacterium</name>
    <dbReference type="NCBI Taxonomy" id="349277"/>
    <lineage>
        <taxon>Bacteria</taxon>
        <taxon>Bacillati</taxon>
        <taxon>Actinomycetota</taxon>
        <taxon>Rubrobacteria</taxon>
        <taxon>Rubrobacterales</taxon>
        <taxon>Rubrobacteraceae</taxon>
        <taxon>environmental samples</taxon>
    </lineage>
</organism>
<evidence type="ECO:0000313" key="1">
    <source>
        <dbReference type="EMBL" id="CAA9495428.1"/>
    </source>
</evidence>
<dbReference type="EMBL" id="CADCVI010000247">
    <property type="protein sequence ID" value="CAA9495428.1"/>
    <property type="molecule type" value="Genomic_DNA"/>
</dbReference>
<proteinExistence type="predicted"/>
<sequence length="43" mass="5017">MRVAEEVGRMAGTHYSPEDRKIRAGVDRPHWIFSSYLPLALFR</sequence>
<protein>
    <submittedName>
        <fullName evidence="1">Uncharacterized protein</fullName>
    </submittedName>
</protein>
<dbReference type="AlphaFoldDB" id="A0A6J4SM31"/>
<gene>
    <name evidence="1" type="ORF">AVDCRST_MAG25-3551</name>
</gene>
<name>A0A6J4SM31_9ACTN</name>